<proteinExistence type="predicted"/>
<keyword evidence="2" id="KW-1185">Reference proteome</keyword>
<accession>A0A7J9ECN0</accession>
<reference evidence="1 2" key="1">
    <citation type="journal article" date="2019" name="Genome Biol. Evol.">
        <title>Insights into the evolution of the New World diploid cottons (Gossypium, subgenus Houzingenia) based on genome sequencing.</title>
        <authorList>
            <person name="Grover C.E."/>
            <person name="Arick M.A. 2nd"/>
            <person name="Thrash A."/>
            <person name="Conover J.L."/>
            <person name="Sanders W.S."/>
            <person name="Peterson D.G."/>
            <person name="Frelichowski J.E."/>
            <person name="Scheffler J.A."/>
            <person name="Scheffler B.E."/>
            <person name="Wendel J.F."/>
        </authorList>
    </citation>
    <scope>NUCLEOTIDE SEQUENCE [LARGE SCALE GENOMIC DNA]</scope>
    <source>
        <strain evidence="1">8</strain>
        <tissue evidence="1">Leaf</tissue>
    </source>
</reference>
<name>A0A7J9ECN0_9ROSI</name>
<gene>
    <name evidence="1" type="ORF">Gotri_019361</name>
</gene>
<dbReference type="AlphaFoldDB" id="A0A7J9ECN0"/>
<protein>
    <submittedName>
        <fullName evidence="1">Uncharacterized protein</fullName>
    </submittedName>
</protein>
<organism evidence="1 2">
    <name type="scientific">Gossypium trilobum</name>
    <dbReference type="NCBI Taxonomy" id="34281"/>
    <lineage>
        <taxon>Eukaryota</taxon>
        <taxon>Viridiplantae</taxon>
        <taxon>Streptophyta</taxon>
        <taxon>Embryophyta</taxon>
        <taxon>Tracheophyta</taxon>
        <taxon>Spermatophyta</taxon>
        <taxon>Magnoliopsida</taxon>
        <taxon>eudicotyledons</taxon>
        <taxon>Gunneridae</taxon>
        <taxon>Pentapetalae</taxon>
        <taxon>rosids</taxon>
        <taxon>malvids</taxon>
        <taxon>Malvales</taxon>
        <taxon>Malvaceae</taxon>
        <taxon>Malvoideae</taxon>
        <taxon>Gossypium</taxon>
    </lineage>
</organism>
<evidence type="ECO:0000313" key="2">
    <source>
        <dbReference type="Proteomes" id="UP000593568"/>
    </source>
</evidence>
<dbReference type="EMBL" id="JABEZW010000007">
    <property type="protein sequence ID" value="MBA0770767.1"/>
    <property type="molecule type" value="Genomic_DNA"/>
</dbReference>
<evidence type="ECO:0000313" key="1">
    <source>
        <dbReference type="EMBL" id="MBA0770767.1"/>
    </source>
</evidence>
<comment type="caution">
    <text evidence="1">The sequence shown here is derived from an EMBL/GenBank/DDBJ whole genome shotgun (WGS) entry which is preliminary data.</text>
</comment>
<sequence>MEAKMMFPWMRWMPQLHNRNRQSQTKMVPHFQRRNFFFDGSEQISTSITDDAMLLGENIRTLGLELNRSIAFEKVLQESAQKLYPTLYEVEGLIKDGCYRVLSKIPDHPTQMLIFFSLPSFVRLECVRRFLSNH</sequence>
<dbReference type="Proteomes" id="UP000593568">
    <property type="component" value="Unassembled WGS sequence"/>
</dbReference>